<protein>
    <recommendedName>
        <fullName evidence="4">S-adenosyl-L-methionine-dependent methyltransferase</fullName>
    </recommendedName>
</protein>
<evidence type="ECO:0000256" key="1">
    <source>
        <dbReference type="SAM" id="MobiDB-lite"/>
    </source>
</evidence>
<evidence type="ECO:0000313" key="3">
    <source>
        <dbReference type="Proteomes" id="UP000308197"/>
    </source>
</evidence>
<dbReference type="PANTHER" id="PTHR14614">
    <property type="entry name" value="HEPATOCELLULAR CARCINOMA-ASSOCIATED ANTIGEN"/>
    <property type="match status" value="1"/>
</dbReference>
<gene>
    <name evidence="2" type="ORF">K466DRAFT_576822</name>
</gene>
<evidence type="ECO:0008006" key="4">
    <source>
        <dbReference type="Google" id="ProtNLM"/>
    </source>
</evidence>
<feature type="compositionally biased region" description="Basic residues" evidence="1">
    <location>
        <begin position="95"/>
        <end position="110"/>
    </location>
</feature>
<dbReference type="SUPFAM" id="SSF53335">
    <property type="entry name" value="S-adenosyl-L-methionine-dependent methyltransferases"/>
    <property type="match status" value="1"/>
</dbReference>
<dbReference type="STRING" id="1314778.A0A5C3P9H2"/>
<dbReference type="InterPro" id="IPR029063">
    <property type="entry name" value="SAM-dependent_MTases_sf"/>
</dbReference>
<feature type="region of interest" description="Disordered" evidence="1">
    <location>
        <begin position="219"/>
        <end position="241"/>
    </location>
</feature>
<reference evidence="2 3" key="1">
    <citation type="journal article" date="2019" name="Nat. Ecol. Evol.">
        <title>Megaphylogeny resolves global patterns of mushroom evolution.</title>
        <authorList>
            <person name="Varga T."/>
            <person name="Krizsan K."/>
            <person name="Foldi C."/>
            <person name="Dima B."/>
            <person name="Sanchez-Garcia M."/>
            <person name="Sanchez-Ramirez S."/>
            <person name="Szollosi G.J."/>
            <person name="Szarkandi J.G."/>
            <person name="Papp V."/>
            <person name="Albert L."/>
            <person name="Andreopoulos W."/>
            <person name="Angelini C."/>
            <person name="Antonin V."/>
            <person name="Barry K.W."/>
            <person name="Bougher N.L."/>
            <person name="Buchanan P."/>
            <person name="Buyck B."/>
            <person name="Bense V."/>
            <person name="Catcheside P."/>
            <person name="Chovatia M."/>
            <person name="Cooper J."/>
            <person name="Damon W."/>
            <person name="Desjardin D."/>
            <person name="Finy P."/>
            <person name="Geml J."/>
            <person name="Haridas S."/>
            <person name="Hughes K."/>
            <person name="Justo A."/>
            <person name="Karasinski D."/>
            <person name="Kautmanova I."/>
            <person name="Kiss B."/>
            <person name="Kocsube S."/>
            <person name="Kotiranta H."/>
            <person name="LaButti K.M."/>
            <person name="Lechner B.E."/>
            <person name="Liimatainen K."/>
            <person name="Lipzen A."/>
            <person name="Lukacs Z."/>
            <person name="Mihaltcheva S."/>
            <person name="Morgado L.N."/>
            <person name="Niskanen T."/>
            <person name="Noordeloos M.E."/>
            <person name="Ohm R.A."/>
            <person name="Ortiz-Santana B."/>
            <person name="Ovrebo C."/>
            <person name="Racz N."/>
            <person name="Riley R."/>
            <person name="Savchenko A."/>
            <person name="Shiryaev A."/>
            <person name="Soop K."/>
            <person name="Spirin V."/>
            <person name="Szebenyi C."/>
            <person name="Tomsovsky M."/>
            <person name="Tulloss R.E."/>
            <person name="Uehling J."/>
            <person name="Grigoriev I.V."/>
            <person name="Vagvolgyi C."/>
            <person name="Papp T."/>
            <person name="Martin F.M."/>
            <person name="Miettinen O."/>
            <person name="Hibbett D.S."/>
            <person name="Nagy L.G."/>
        </authorList>
    </citation>
    <scope>NUCLEOTIDE SEQUENCE [LARGE SCALE GENOMIC DNA]</scope>
    <source>
        <strain evidence="2 3">HHB13444</strain>
    </source>
</reference>
<proteinExistence type="predicted"/>
<organism evidence="2 3">
    <name type="scientific">Polyporus arcularius HHB13444</name>
    <dbReference type="NCBI Taxonomy" id="1314778"/>
    <lineage>
        <taxon>Eukaryota</taxon>
        <taxon>Fungi</taxon>
        <taxon>Dikarya</taxon>
        <taxon>Basidiomycota</taxon>
        <taxon>Agaricomycotina</taxon>
        <taxon>Agaricomycetes</taxon>
        <taxon>Polyporales</taxon>
        <taxon>Polyporaceae</taxon>
        <taxon>Polyporus</taxon>
    </lineage>
</organism>
<keyword evidence="3" id="KW-1185">Reference proteome</keyword>
<dbReference type="GO" id="GO:0032991">
    <property type="term" value="C:protein-containing complex"/>
    <property type="evidence" value="ECO:0007669"/>
    <property type="project" value="TreeGrafter"/>
</dbReference>
<sequence length="362" mass="39447">MNEQVDDLGDYIAAHTHGVVRLPACSTRVLDADEEVFLLYTNLAGRGTETKGTTGFRGLGHIDSHEDTLTISINLRPPTENAENTEHVANELPPKHKKREHSSQKRKARKPRTEDVKTVEVGIFQDKTALRSRKGDTGSVVWHASVDFAEAILRQLHWKVPEALLDRESLSEAHVVELGAGTGLLSIMLSPFVRHYTVTDIPELIPLIRKNVGHNLSSNVPSVSPPRAAGKHPSSPPPSMSTNVTAAALDWVQLQNAPASLRAKLAPDEPADLVLVVDCIYHPSLLPGLLSTIDCLTVPGRTAVLVVVELRAEDVIREFLQGWLDKTGDGVWEIWSLGGLLDGPYAVWVGWKESSSGNGSPQ</sequence>
<dbReference type="InParanoid" id="A0A5C3P9H2"/>
<accession>A0A5C3P9H2</accession>
<dbReference type="Gene3D" id="3.40.50.150">
    <property type="entry name" value="Vaccinia Virus protein VP39"/>
    <property type="match status" value="1"/>
</dbReference>
<dbReference type="Pfam" id="PF10294">
    <property type="entry name" value="Methyltransf_16"/>
    <property type="match status" value="2"/>
</dbReference>
<dbReference type="EMBL" id="ML211246">
    <property type="protein sequence ID" value="TFK85557.1"/>
    <property type="molecule type" value="Genomic_DNA"/>
</dbReference>
<dbReference type="GO" id="GO:0008757">
    <property type="term" value="F:S-adenosylmethionine-dependent methyltransferase activity"/>
    <property type="evidence" value="ECO:0007669"/>
    <property type="project" value="UniProtKB-ARBA"/>
</dbReference>
<dbReference type="InterPro" id="IPR019410">
    <property type="entry name" value="Methyltransf_16"/>
</dbReference>
<dbReference type="GO" id="GO:0005829">
    <property type="term" value="C:cytosol"/>
    <property type="evidence" value="ECO:0007669"/>
    <property type="project" value="TreeGrafter"/>
</dbReference>
<dbReference type="AlphaFoldDB" id="A0A5C3P9H2"/>
<dbReference type="PANTHER" id="PTHR14614:SF109">
    <property type="entry name" value="RIBOSOMAL LYSINE N-METHYLTRANSFERASE 5"/>
    <property type="match status" value="1"/>
</dbReference>
<name>A0A5C3P9H2_9APHY</name>
<feature type="region of interest" description="Disordered" evidence="1">
    <location>
        <begin position="76"/>
        <end position="114"/>
    </location>
</feature>
<dbReference type="Proteomes" id="UP000308197">
    <property type="component" value="Unassembled WGS sequence"/>
</dbReference>
<evidence type="ECO:0000313" key="2">
    <source>
        <dbReference type="EMBL" id="TFK85557.1"/>
    </source>
</evidence>